<dbReference type="PANTHER" id="PTHR30136:SF23">
    <property type="entry name" value="DNA-BINDING TRANSCRIPTIONAL ACTIVATOR MHPR"/>
    <property type="match status" value="1"/>
</dbReference>
<organism evidence="6 7">
    <name type="scientific">Geodermatophilus sabuli</name>
    <dbReference type="NCBI Taxonomy" id="1564158"/>
    <lineage>
        <taxon>Bacteria</taxon>
        <taxon>Bacillati</taxon>
        <taxon>Actinomycetota</taxon>
        <taxon>Actinomycetes</taxon>
        <taxon>Geodermatophilales</taxon>
        <taxon>Geodermatophilaceae</taxon>
        <taxon>Geodermatophilus</taxon>
    </lineage>
</organism>
<dbReference type="PROSITE" id="PS51078">
    <property type="entry name" value="ICLR_ED"/>
    <property type="match status" value="1"/>
</dbReference>
<dbReference type="Proteomes" id="UP000470246">
    <property type="component" value="Unassembled WGS sequence"/>
</dbReference>
<dbReference type="Gene3D" id="3.30.450.40">
    <property type="match status" value="1"/>
</dbReference>
<evidence type="ECO:0000259" key="5">
    <source>
        <dbReference type="PROSITE" id="PS51078"/>
    </source>
</evidence>
<keyword evidence="3" id="KW-0804">Transcription</keyword>
<proteinExistence type="predicted"/>
<evidence type="ECO:0000256" key="2">
    <source>
        <dbReference type="ARBA" id="ARBA00023125"/>
    </source>
</evidence>
<sequence>MREYRVKPVESLSRGLRVLQVLQDMRAASLHDLHLATGIPKPTLTRILWTAHGHGLVWQRMVDGAFLPSHTLQRRVQIDDGEWLAEIASPVLAELCSRVQWPSVFSVPRLDHMETVETNSSRTYFDALPARPRGFRVNMLGSASGRAYLAFCPEQEFEAVLQRLRLRAAPAHRLAFDDAALRQLVETTRRRGYAVRAPDFGGDHDRPRSEVDDGRDSIAMPVRLDGRVAGCINLTWRREVLSLSTAVRRHLEDLRTAVATVEERARAAGLGGSGAGGSGSAGTGFGARGEPGTPPA</sequence>
<dbReference type="InterPro" id="IPR029016">
    <property type="entry name" value="GAF-like_dom_sf"/>
</dbReference>
<feature type="compositionally biased region" description="Gly residues" evidence="4">
    <location>
        <begin position="269"/>
        <end position="289"/>
    </location>
</feature>
<evidence type="ECO:0000313" key="7">
    <source>
        <dbReference type="Proteomes" id="UP000470246"/>
    </source>
</evidence>
<dbReference type="GO" id="GO:0045892">
    <property type="term" value="P:negative regulation of DNA-templated transcription"/>
    <property type="evidence" value="ECO:0007669"/>
    <property type="project" value="TreeGrafter"/>
</dbReference>
<dbReference type="InterPro" id="IPR036390">
    <property type="entry name" value="WH_DNA-bd_sf"/>
</dbReference>
<dbReference type="Pfam" id="PF09339">
    <property type="entry name" value="HTH_IclR"/>
    <property type="match status" value="1"/>
</dbReference>
<dbReference type="InterPro" id="IPR050707">
    <property type="entry name" value="HTH_MetabolicPath_Reg"/>
</dbReference>
<gene>
    <name evidence="6" type="ORF">GCU56_15585</name>
</gene>
<evidence type="ECO:0000256" key="4">
    <source>
        <dbReference type="SAM" id="MobiDB-lite"/>
    </source>
</evidence>
<keyword evidence="2" id="KW-0238">DNA-binding</keyword>
<dbReference type="GO" id="GO:0003700">
    <property type="term" value="F:DNA-binding transcription factor activity"/>
    <property type="evidence" value="ECO:0007669"/>
    <property type="project" value="TreeGrafter"/>
</dbReference>
<dbReference type="SUPFAM" id="SSF46785">
    <property type="entry name" value="Winged helix' DNA-binding domain"/>
    <property type="match status" value="1"/>
</dbReference>
<feature type="domain" description="IclR-ED" evidence="5">
    <location>
        <begin position="70"/>
        <end position="272"/>
    </location>
</feature>
<dbReference type="AlphaFoldDB" id="A0A7K3W325"/>
<reference evidence="6 7" key="1">
    <citation type="submission" date="2020-02" db="EMBL/GenBank/DDBJ databases">
        <title>Geodermatophilus sabuli CPCC 205279 I12A-02694.</title>
        <authorList>
            <person name="Jiang Z."/>
        </authorList>
    </citation>
    <scope>NUCLEOTIDE SEQUENCE [LARGE SCALE GENOMIC DNA]</scope>
    <source>
        <strain evidence="6 7">I12A-02694</strain>
    </source>
</reference>
<dbReference type="InterPro" id="IPR036388">
    <property type="entry name" value="WH-like_DNA-bd_sf"/>
</dbReference>
<dbReference type="SMART" id="SM00346">
    <property type="entry name" value="HTH_ICLR"/>
    <property type="match status" value="1"/>
</dbReference>
<evidence type="ECO:0000256" key="3">
    <source>
        <dbReference type="ARBA" id="ARBA00023163"/>
    </source>
</evidence>
<dbReference type="InterPro" id="IPR005471">
    <property type="entry name" value="Tscrpt_reg_IclR_N"/>
</dbReference>
<protein>
    <submittedName>
        <fullName evidence="6">Helix-turn-helix domain-containing protein</fullName>
    </submittedName>
</protein>
<accession>A0A7K3W325</accession>
<dbReference type="Pfam" id="PF01614">
    <property type="entry name" value="IclR_C"/>
    <property type="match status" value="1"/>
</dbReference>
<dbReference type="Gene3D" id="1.10.10.10">
    <property type="entry name" value="Winged helix-like DNA-binding domain superfamily/Winged helix DNA-binding domain"/>
    <property type="match status" value="1"/>
</dbReference>
<keyword evidence="7" id="KW-1185">Reference proteome</keyword>
<keyword evidence="1" id="KW-0805">Transcription regulation</keyword>
<dbReference type="SUPFAM" id="SSF55781">
    <property type="entry name" value="GAF domain-like"/>
    <property type="match status" value="1"/>
</dbReference>
<comment type="caution">
    <text evidence="6">The sequence shown here is derived from an EMBL/GenBank/DDBJ whole genome shotgun (WGS) entry which is preliminary data.</text>
</comment>
<evidence type="ECO:0000256" key="1">
    <source>
        <dbReference type="ARBA" id="ARBA00023015"/>
    </source>
</evidence>
<dbReference type="GO" id="GO:0003677">
    <property type="term" value="F:DNA binding"/>
    <property type="evidence" value="ECO:0007669"/>
    <property type="project" value="UniProtKB-KW"/>
</dbReference>
<dbReference type="PANTHER" id="PTHR30136">
    <property type="entry name" value="HELIX-TURN-HELIX TRANSCRIPTIONAL REGULATOR, ICLR FAMILY"/>
    <property type="match status" value="1"/>
</dbReference>
<dbReference type="InterPro" id="IPR014757">
    <property type="entry name" value="Tscrpt_reg_IclR_C"/>
</dbReference>
<name>A0A7K3W325_9ACTN</name>
<evidence type="ECO:0000313" key="6">
    <source>
        <dbReference type="EMBL" id="NEK59286.1"/>
    </source>
</evidence>
<feature type="region of interest" description="Disordered" evidence="4">
    <location>
        <begin position="268"/>
        <end position="296"/>
    </location>
</feature>
<dbReference type="RefSeq" id="WP_163482661.1">
    <property type="nucleotide sequence ID" value="NZ_JAAGWF010000017.1"/>
</dbReference>
<dbReference type="EMBL" id="JAAGWF010000017">
    <property type="protein sequence ID" value="NEK59286.1"/>
    <property type="molecule type" value="Genomic_DNA"/>
</dbReference>